<name>A0A928BU39_XYLRU</name>
<dbReference type="Proteomes" id="UP000763088">
    <property type="component" value="Unassembled WGS sequence"/>
</dbReference>
<dbReference type="InterPro" id="IPR019847">
    <property type="entry name" value="Gliding_motility_assoc_GldN"/>
</dbReference>
<feature type="chain" id="PRO_5037549512" evidence="2">
    <location>
        <begin position="20"/>
        <end position="360"/>
    </location>
</feature>
<evidence type="ECO:0000313" key="4">
    <source>
        <dbReference type="Proteomes" id="UP000763088"/>
    </source>
</evidence>
<accession>A0A928BU39</accession>
<organism evidence="3 4">
    <name type="scientific">Xylanibacter ruminicola</name>
    <name type="common">Prevotella ruminicola</name>
    <dbReference type="NCBI Taxonomy" id="839"/>
    <lineage>
        <taxon>Bacteria</taxon>
        <taxon>Pseudomonadati</taxon>
        <taxon>Bacteroidota</taxon>
        <taxon>Bacteroidia</taxon>
        <taxon>Bacteroidales</taxon>
        <taxon>Prevotellaceae</taxon>
        <taxon>Xylanibacter</taxon>
    </lineage>
</organism>
<comment type="caution">
    <text evidence="3">The sequence shown here is derived from an EMBL/GenBank/DDBJ whole genome shotgun (WGS) entry which is preliminary data.</text>
</comment>
<gene>
    <name evidence="3" type="primary">gldN</name>
    <name evidence="3" type="ORF">E7102_10440</name>
</gene>
<dbReference type="EMBL" id="SUYD01000012">
    <property type="protein sequence ID" value="MBE6266866.1"/>
    <property type="molecule type" value="Genomic_DNA"/>
</dbReference>
<reference evidence="3" key="1">
    <citation type="submission" date="2019-04" db="EMBL/GenBank/DDBJ databases">
        <title>Evolution of Biomass-Degrading Anaerobic Consortia Revealed by Metagenomics.</title>
        <authorList>
            <person name="Peng X."/>
        </authorList>
    </citation>
    <scope>NUCLEOTIDE SEQUENCE</scope>
    <source>
        <strain evidence="3">SIG141</strain>
    </source>
</reference>
<proteinExistence type="predicted"/>
<evidence type="ECO:0000256" key="2">
    <source>
        <dbReference type="SAM" id="SignalP"/>
    </source>
</evidence>
<evidence type="ECO:0000256" key="1">
    <source>
        <dbReference type="SAM" id="MobiDB-lite"/>
    </source>
</evidence>
<protein>
    <submittedName>
        <fullName evidence="3">Gliding motility protein GldN</fullName>
    </submittedName>
</protein>
<keyword evidence="2" id="KW-0732">Signal</keyword>
<dbReference type="NCBIfam" id="TIGR03523">
    <property type="entry name" value="GldN"/>
    <property type="match status" value="1"/>
</dbReference>
<dbReference type="Pfam" id="PF19841">
    <property type="entry name" value="GldN"/>
    <property type="match status" value="1"/>
</dbReference>
<dbReference type="AlphaFoldDB" id="A0A928BU39"/>
<sequence length="360" mass="40798">MKRVFFLFTLVLFASVAVAQPPQRKAQQQEQQKAKQNSASSAMSMRAQISFPTAVEMPEEVVWRRDIYREISLDEDANGGLYYPVEPQGKQLNLFTYIFKLALNGYIPIYEYPTDGSDVFTEEAKVDMKNLLHDYHIHFEEQNGRLKVDNSDIPSADVKKYYLKESAYYDQANSSFHIKVQALCPVMVEEDDFSLSDDNGEKVVTQYPLFWVKYSELEPFLNRQTVMVSGMNNAAQVSMDDFFTLNMYRGKIYKTNNAQGKTLSQLCNGDKEKMTAEQKRIEAELEAFKKTIFGDPAKRDSLDSIAAVNDTKAGKKVKAAKNKPASTKGVKVAKQKSSKSEKASSSSNSSARVSVRRQRH</sequence>
<feature type="signal peptide" evidence="2">
    <location>
        <begin position="1"/>
        <end position="19"/>
    </location>
</feature>
<feature type="compositionally biased region" description="Low complexity" evidence="1">
    <location>
        <begin position="343"/>
        <end position="353"/>
    </location>
</feature>
<feature type="region of interest" description="Disordered" evidence="1">
    <location>
        <begin position="312"/>
        <end position="360"/>
    </location>
</feature>
<evidence type="ECO:0000313" key="3">
    <source>
        <dbReference type="EMBL" id="MBE6266866.1"/>
    </source>
</evidence>